<evidence type="ECO:0000256" key="5">
    <source>
        <dbReference type="SAM" id="Phobius"/>
    </source>
</evidence>
<dbReference type="Pfam" id="PF12698">
    <property type="entry name" value="ABC2_membrane_3"/>
    <property type="match status" value="1"/>
</dbReference>
<feature type="transmembrane region" description="Helical" evidence="5">
    <location>
        <begin position="60"/>
        <end position="84"/>
    </location>
</feature>
<dbReference type="GO" id="GO:0016020">
    <property type="term" value="C:membrane"/>
    <property type="evidence" value="ECO:0007669"/>
    <property type="project" value="UniProtKB-SubCell"/>
</dbReference>
<dbReference type="PANTHER" id="PTHR43077">
    <property type="entry name" value="TRANSPORT PERMEASE YVFS-RELATED"/>
    <property type="match status" value="1"/>
</dbReference>
<feature type="domain" description="ABC-2 type transporter transmembrane" evidence="6">
    <location>
        <begin position="62"/>
        <end position="256"/>
    </location>
</feature>
<feature type="transmembrane region" description="Helical" evidence="5">
    <location>
        <begin position="30"/>
        <end position="48"/>
    </location>
</feature>
<feature type="transmembrane region" description="Helical" evidence="5">
    <location>
        <begin position="210"/>
        <end position="230"/>
    </location>
</feature>
<sequence length="285" mass="29656">MNPALNAVRVGLSRGWIEFKNTFGNFGEVIGGYLLTPALFLAIALFTADSTVEGGGTPLGAFLMASGVTMLLLLLGTITIAQVVGSEREDGTLLRSRVVPDGMVGYAVGKTWYLVTMSALSLALMLVPGIILIDGFAVQGVAGAVTLAWVCVLSLLAIAPIGAVVGSLLSNPRTGVGLLMLPVMGLTGVSGVLLPIAVMPGWLQTVAQVFPVYWVGLGVRAAVLPGSHAAAELTGTWQLPQVAAVLALWAVGGFAVAQWVLRRMARKTSGSRVQQAREQAMQRGY</sequence>
<dbReference type="EMBL" id="FQZK01000011">
    <property type="protein sequence ID" value="SHJ93341.1"/>
    <property type="molecule type" value="Genomic_DNA"/>
</dbReference>
<protein>
    <submittedName>
        <fullName evidence="7">ABC-2 type transport system permease protein</fullName>
    </submittedName>
</protein>
<evidence type="ECO:0000256" key="3">
    <source>
        <dbReference type="ARBA" id="ARBA00022989"/>
    </source>
</evidence>
<feature type="transmembrane region" description="Helical" evidence="5">
    <location>
        <begin position="242"/>
        <end position="261"/>
    </location>
</feature>
<dbReference type="InterPro" id="IPR013525">
    <property type="entry name" value="ABC2_TM"/>
</dbReference>
<dbReference type="GO" id="GO:0140359">
    <property type="term" value="F:ABC-type transporter activity"/>
    <property type="evidence" value="ECO:0007669"/>
    <property type="project" value="InterPro"/>
</dbReference>
<keyword evidence="2 5" id="KW-0812">Transmembrane</keyword>
<keyword evidence="8" id="KW-1185">Reference proteome</keyword>
<feature type="transmembrane region" description="Helical" evidence="5">
    <location>
        <begin position="145"/>
        <end position="169"/>
    </location>
</feature>
<reference evidence="7 8" key="1">
    <citation type="submission" date="2016-11" db="EMBL/GenBank/DDBJ databases">
        <authorList>
            <person name="Jaros S."/>
            <person name="Januszkiewicz K."/>
            <person name="Wedrychowicz H."/>
        </authorList>
    </citation>
    <scope>NUCLEOTIDE SEQUENCE [LARGE SCALE GENOMIC DNA]</scope>
    <source>
        <strain evidence="7 8">CGMCC 4.5723</strain>
    </source>
</reference>
<evidence type="ECO:0000259" key="6">
    <source>
        <dbReference type="Pfam" id="PF12698"/>
    </source>
</evidence>
<keyword evidence="4 5" id="KW-0472">Membrane</keyword>
<dbReference type="InterPro" id="IPR051328">
    <property type="entry name" value="T7SS_ABC-Transporter"/>
</dbReference>
<dbReference type="Proteomes" id="UP000184452">
    <property type="component" value="Unassembled WGS sequence"/>
</dbReference>
<keyword evidence="3 5" id="KW-1133">Transmembrane helix</keyword>
<evidence type="ECO:0000313" key="7">
    <source>
        <dbReference type="EMBL" id="SHJ93341.1"/>
    </source>
</evidence>
<evidence type="ECO:0000313" key="8">
    <source>
        <dbReference type="Proteomes" id="UP000184452"/>
    </source>
</evidence>
<evidence type="ECO:0000256" key="2">
    <source>
        <dbReference type="ARBA" id="ARBA00022692"/>
    </source>
</evidence>
<feature type="transmembrane region" description="Helical" evidence="5">
    <location>
        <begin position="112"/>
        <end position="133"/>
    </location>
</feature>
<evidence type="ECO:0000256" key="4">
    <source>
        <dbReference type="ARBA" id="ARBA00023136"/>
    </source>
</evidence>
<gene>
    <name evidence="7" type="ORF">SAMN05421803_111160</name>
</gene>
<evidence type="ECO:0000256" key="1">
    <source>
        <dbReference type="ARBA" id="ARBA00004141"/>
    </source>
</evidence>
<accession>A0A1M6NCB4</accession>
<dbReference type="STRING" id="758803.SAMN05421803_111160"/>
<dbReference type="RefSeq" id="WP_073380655.1">
    <property type="nucleotide sequence ID" value="NZ_FQZK01000011.1"/>
</dbReference>
<feature type="transmembrane region" description="Helical" evidence="5">
    <location>
        <begin position="175"/>
        <end position="198"/>
    </location>
</feature>
<proteinExistence type="predicted"/>
<comment type="subcellular location">
    <subcellularLocation>
        <location evidence="1">Membrane</location>
        <topology evidence="1">Multi-pass membrane protein</topology>
    </subcellularLocation>
</comment>
<dbReference type="PANTHER" id="PTHR43077:SF11">
    <property type="entry name" value="TRANSPORT PERMEASE YVFS-RELATED"/>
    <property type="match status" value="1"/>
</dbReference>
<dbReference type="AlphaFoldDB" id="A0A1M6NCB4"/>
<organism evidence="7 8">
    <name type="scientific">Nocardiopsis flavescens</name>
    <dbReference type="NCBI Taxonomy" id="758803"/>
    <lineage>
        <taxon>Bacteria</taxon>
        <taxon>Bacillati</taxon>
        <taxon>Actinomycetota</taxon>
        <taxon>Actinomycetes</taxon>
        <taxon>Streptosporangiales</taxon>
        <taxon>Nocardiopsidaceae</taxon>
        <taxon>Nocardiopsis</taxon>
    </lineage>
</organism>
<dbReference type="OrthoDB" id="9786643at2"/>
<name>A0A1M6NCB4_9ACTN</name>